<proteinExistence type="predicted"/>
<reference evidence="1 2" key="1">
    <citation type="submission" date="2017-09" db="EMBL/GenBank/DDBJ databases">
        <title>Depth-based differentiation of microbial function through sediment-hosted aquifers and enrichment of novel symbionts in the deep terrestrial subsurface.</title>
        <authorList>
            <person name="Probst A.J."/>
            <person name="Ladd B."/>
            <person name="Jarett J.K."/>
            <person name="Geller-Mcgrath D.E."/>
            <person name="Sieber C.M."/>
            <person name="Emerson J.B."/>
            <person name="Anantharaman K."/>
            <person name="Thomas B.C."/>
            <person name="Malmstrom R."/>
            <person name="Stieglmeier M."/>
            <person name="Klingl A."/>
            <person name="Woyke T."/>
            <person name="Ryan C.M."/>
            <person name="Banfield J.F."/>
        </authorList>
    </citation>
    <scope>NUCLEOTIDE SEQUENCE [LARGE SCALE GENOMIC DNA]</scope>
    <source>
        <strain evidence="1">CG12_big_fil_rev_8_21_14_0_65_43_15</strain>
    </source>
</reference>
<gene>
    <name evidence="1" type="ORF">COW11_03265</name>
</gene>
<sequence>MRRNQNLFQEINRLCEPREVPSEARGRGEAISSYFKFSPLARQAAGGSDPAAKIIYTGRHLPAASLLDTC</sequence>
<evidence type="ECO:0000313" key="1">
    <source>
        <dbReference type="EMBL" id="PIW66448.1"/>
    </source>
</evidence>
<comment type="caution">
    <text evidence="1">The sequence shown here is derived from an EMBL/GenBank/DDBJ whole genome shotgun (WGS) entry which is preliminary data.</text>
</comment>
<dbReference type="Proteomes" id="UP000231267">
    <property type="component" value="Unassembled WGS sequence"/>
</dbReference>
<evidence type="ECO:0000313" key="2">
    <source>
        <dbReference type="Proteomes" id="UP000231267"/>
    </source>
</evidence>
<organism evidence="1 2">
    <name type="scientific">Candidatus Taenaricola geysiri</name>
    <dbReference type="NCBI Taxonomy" id="1974752"/>
    <lineage>
        <taxon>Bacteria</taxon>
        <taxon>Pseudomonadati</taxon>
        <taxon>Candidatus Omnitrophota</taxon>
        <taxon>Candidatus Taenaricola</taxon>
    </lineage>
</organism>
<accession>A0A2J0LF19</accession>
<name>A0A2J0LF19_9BACT</name>
<protein>
    <submittedName>
        <fullName evidence="1">Uncharacterized protein</fullName>
    </submittedName>
</protein>
<dbReference type="EMBL" id="PFGP01000075">
    <property type="protein sequence ID" value="PIW66448.1"/>
    <property type="molecule type" value="Genomic_DNA"/>
</dbReference>
<dbReference type="AlphaFoldDB" id="A0A2J0LF19"/>